<keyword evidence="2" id="KW-1185">Reference proteome</keyword>
<protein>
    <submittedName>
        <fullName evidence="1">23949_t:CDS:1</fullName>
    </submittedName>
</protein>
<gene>
    <name evidence="1" type="ORF">RPERSI_LOCUS16465</name>
</gene>
<proteinExistence type="predicted"/>
<reference evidence="1" key="1">
    <citation type="submission" date="2021-06" db="EMBL/GenBank/DDBJ databases">
        <authorList>
            <person name="Kallberg Y."/>
            <person name="Tangrot J."/>
            <person name="Rosling A."/>
        </authorList>
    </citation>
    <scope>NUCLEOTIDE SEQUENCE</scope>
    <source>
        <strain evidence="1">MA461A</strain>
    </source>
</reference>
<evidence type="ECO:0000313" key="1">
    <source>
        <dbReference type="EMBL" id="CAG8771544.1"/>
    </source>
</evidence>
<feature type="non-terminal residue" evidence="1">
    <location>
        <position position="1"/>
    </location>
</feature>
<name>A0ACA9R037_9GLOM</name>
<dbReference type="EMBL" id="CAJVQC010040805">
    <property type="protein sequence ID" value="CAG8771544.1"/>
    <property type="molecule type" value="Genomic_DNA"/>
</dbReference>
<sequence>PEKAALLVIDMQEFFRSDIVDKIIANVKSIILTCHKKGILVLWTQHGYMDVELDRSVLA</sequence>
<organism evidence="1 2">
    <name type="scientific">Racocetra persica</name>
    <dbReference type="NCBI Taxonomy" id="160502"/>
    <lineage>
        <taxon>Eukaryota</taxon>
        <taxon>Fungi</taxon>
        <taxon>Fungi incertae sedis</taxon>
        <taxon>Mucoromycota</taxon>
        <taxon>Glomeromycotina</taxon>
        <taxon>Glomeromycetes</taxon>
        <taxon>Diversisporales</taxon>
        <taxon>Gigasporaceae</taxon>
        <taxon>Racocetra</taxon>
    </lineage>
</organism>
<comment type="caution">
    <text evidence="1">The sequence shown here is derived from an EMBL/GenBank/DDBJ whole genome shotgun (WGS) entry which is preliminary data.</text>
</comment>
<dbReference type="Proteomes" id="UP000789920">
    <property type="component" value="Unassembled WGS sequence"/>
</dbReference>
<evidence type="ECO:0000313" key="2">
    <source>
        <dbReference type="Proteomes" id="UP000789920"/>
    </source>
</evidence>
<accession>A0ACA9R037</accession>